<dbReference type="PRINTS" id="PR00038">
    <property type="entry name" value="HTHLUXR"/>
</dbReference>
<evidence type="ECO:0000256" key="2">
    <source>
        <dbReference type="ARBA" id="ARBA00023015"/>
    </source>
</evidence>
<feature type="compositionally biased region" description="Gly residues" evidence="6">
    <location>
        <begin position="62"/>
        <end position="72"/>
    </location>
</feature>
<evidence type="ECO:0000256" key="1">
    <source>
        <dbReference type="ARBA" id="ARBA00022553"/>
    </source>
</evidence>
<feature type="region of interest" description="Disordered" evidence="6">
    <location>
        <begin position="1"/>
        <end position="388"/>
    </location>
</feature>
<dbReference type="PROSITE" id="PS50110">
    <property type="entry name" value="RESPONSE_REGULATORY"/>
    <property type="match status" value="1"/>
</dbReference>
<dbReference type="InterPro" id="IPR011006">
    <property type="entry name" value="CheY-like_superfamily"/>
</dbReference>
<dbReference type="SMART" id="SM00421">
    <property type="entry name" value="HTH_LUXR"/>
    <property type="match status" value="1"/>
</dbReference>
<sequence>MRVAAGPAAGVPARDGRLGRARRHPRAGGAGVVRGAAGSVRAVAAEDGRPASGARRARASGASGGAGVGGVPVPGAGHLAGAGVRAADDHRPVGVRPVGAGHGPDRPVRAAVGPVRAVVRRSGGRPDPGDEGRLGEQRRRGVGAGARRAAPAARRRVRPDRRGRRARRARPGAAHRARARARTAARGGDAVPRRAGGRVRGRAAADRARPARRRAAAARRADHDTRPRRDQHRRRGVRAGGAGAPGVPARPGRAAAADPRRPPRGAQRPRPARRRRGRGGLLPRARRRHPRPARTPAAHPGEHRLLRGQRGARQRRPAQRGRAGRGPGTGGGRRARAGGPRRRRRRRRPGGRDGPRRAGRAGRGRRWQAVADQPSPGTDRAACGASVDPGRPLRIVLAEDGLLLREGLPGLFRRFGHTTVAAVGDAPALVAAVAEHDPDLVVTDVRMPPGFSDEGLRAALDLRASRPGLPVLVLSQYVERDSAAELLTSRGGAGVGYLLKDRIGDIEEFADAVARVAAGGTAVDPEVVRRLLLRRRDPLSALTPREREVLGLMAEGRSNAAIGRALGVGDASVAKHIRGILAKLDLPPGEDDHRRVRAVLTFLGADPRT</sequence>
<gene>
    <name evidence="9" type="ORF">EBO15_30425</name>
</gene>
<dbReference type="GO" id="GO:0000160">
    <property type="term" value="P:phosphorelay signal transduction system"/>
    <property type="evidence" value="ECO:0007669"/>
    <property type="project" value="InterPro"/>
</dbReference>
<dbReference type="EMBL" id="RFFG01000072">
    <property type="protein sequence ID" value="RMI39200.1"/>
    <property type="molecule type" value="Genomic_DNA"/>
</dbReference>
<dbReference type="PANTHER" id="PTHR43214">
    <property type="entry name" value="TWO-COMPONENT RESPONSE REGULATOR"/>
    <property type="match status" value="1"/>
</dbReference>
<reference evidence="9 10" key="1">
    <citation type="submission" date="2018-10" db="EMBL/GenBank/DDBJ databases">
        <title>Isolation from soil.</title>
        <authorList>
            <person name="Hu J."/>
        </authorList>
    </citation>
    <scope>NUCLEOTIDE SEQUENCE [LARGE SCALE GENOMIC DNA]</scope>
    <source>
        <strain evidence="9 10">NEAU-Ht49</strain>
    </source>
</reference>
<feature type="domain" description="Response regulatory" evidence="8">
    <location>
        <begin position="394"/>
        <end position="515"/>
    </location>
</feature>
<feature type="compositionally biased region" description="Basic residues" evidence="6">
    <location>
        <begin position="153"/>
        <end position="183"/>
    </location>
</feature>
<name>A0A3M2LQP5_9ACTN</name>
<feature type="compositionally biased region" description="Basic residues" evidence="6">
    <location>
        <begin position="270"/>
        <end position="292"/>
    </location>
</feature>
<dbReference type="Pfam" id="PF00196">
    <property type="entry name" value="GerE"/>
    <property type="match status" value="1"/>
</dbReference>
<dbReference type="InterPro" id="IPR039420">
    <property type="entry name" value="WalR-like"/>
</dbReference>
<feature type="compositionally biased region" description="Low complexity" evidence="6">
    <location>
        <begin position="184"/>
        <end position="194"/>
    </location>
</feature>
<keyword evidence="1 5" id="KW-0597">Phosphoprotein</keyword>
<feature type="domain" description="HTH luxR-type" evidence="7">
    <location>
        <begin position="535"/>
        <end position="606"/>
    </location>
</feature>
<evidence type="ECO:0000256" key="5">
    <source>
        <dbReference type="PROSITE-ProRule" id="PRU00169"/>
    </source>
</evidence>
<dbReference type="AlphaFoldDB" id="A0A3M2LQP5"/>
<dbReference type="OrthoDB" id="3208680at2"/>
<evidence type="ECO:0000256" key="3">
    <source>
        <dbReference type="ARBA" id="ARBA00023125"/>
    </source>
</evidence>
<feature type="compositionally biased region" description="Low complexity" evidence="6">
    <location>
        <begin position="33"/>
        <end position="43"/>
    </location>
</feature>
<dbReference type="InterPro" id="IPR000792">
    <property type="entry name" value="Tscrpt_reg_LuxR_C"/>
</dbReference>
<comment type="caution">
    <text evidence="9">The sequence shown here is derived from an EMBL/GenBank/DDBJ whole genome shotgun (WGS) entry which is preliminary data.</text>
</comment>
<evidence type="ECO:0000256" key="4">
    <source>
        <dbReference type="ARBA" id="ARBA00023163"/>
    </source>
</evidence>
<feature type="modified residue" description="4-aspartylphosphate" evidence="5">
    <location>
        <position position="444"/>
    </location>
</feature>
<organism evidence="9 10">
    <name type="scientific">Actinomadura harenae</name>
    <dbReference type="NCBI Taxonomy" id="2483351"/>
    <lineage>
        <taxon>Bacteria</taxon>
        <taxon>Bacillati</taxon>
        <taxon>Actinomycetota</taxon>
        <taxon>Actinomycetes</taxon>
        <taxon>Streptosporangiales</taxon>
        <taxon>Thermomonosporaceae</taxon>
        <taxon>Actinomadura</taxon>
    </lineage>
</organism>
<dbReference type="InterPro" id="IPR058245">
    <property type="entry name" value="NreC/VraR/RcsB-like_REC"/>
</dbReference>
<dbReference type="Proteomes" id="UP000282674">
    <property type="component" value="Unassembled WGS sequence"/>
</dbReference>
<evidence type="ECO:0000259" key="8">
    <source>
        <dbReference type="PROSITE" id="PS50110"/>
    </source>
</evidence>
<feature type="compositionally biased region" description="Basic and acidic residues" evidence="6">
    <location>
        <begin position="127"/>
        <end position="139"/>
    </location>
</feature>
<feature type="compositionally biased region" description="Low complexity" evidence="6">
    <location>
        <begin position="73"/>
        <end position="84"/>
    </location>
</feature>
<feature type="compositionally biased region" description="Basic residues" evidence="6">
    <location>
        <begin position="306"/>
        <end position="323"/>
    </location>
</feature>
<dbReference type="SUPFAM" id="SSF52172">
    <property type="entry name" value="CheY-like"/>
    <property type="match status" value="1"/>
</dbReference>
<dbReference type="CDD" id="cd17535">
    <property type="entry name" value="REC_NarL-like"/>
    <property type="match status" value="1"/>
</dbReference>
<evidence type="ECO:0000259" key="7">
    <source>
        <dbReference type="PROSITE" id="PS50043"/>
    </source>
</evidence>
<dbReference type="PANTHER" id="PTHR43214:SF24">
    <property type="entry name" value="TRANSCRIPTIONAL REGULATORY PROTEIN NARL-RELATED"/>
    <property type="match status" value="1"/>
</dbReference>
<evidence type="ECO:0000313" key="10">
    <source>
        <dbReference type="Proteomes" id="UP000282674"/>
    </source>
</evidence>
<feature type="compositionally biased region" description="Low complexity" evidence="6">
    <location>
        <begin position="245"/>
        <end position="257"/>
    </location>
</feature>
<feature type="compositionally biased region" description="Low complexity" evidence="6">
    <location>
        <begin position="1"/>
        <end position="13"/>
    </location>
</feature>
<dbReference type="Gene3D" id="3.40.50.2300">
    <property type="match status" value="1"/>
</dbReference>
<dbReference type="SMART" id="SM00448">
    <property type="entry name" value="REC"/>
    <property type="match status" value="1"/>
</dbReference>
<evidence type="ECO:0000256" key="6">
    <source>
        <dbReference type="SAM" id="MobiDB-lite"/>
    </source>
</evidence>
<keyword evidence="3 9" id="KW-0238">DNA-binding</keyword>
<keyword evidence="4" id="KW-0804">Transcription</keyword>
<evidence type="ECO:0000313" key="9">
    <source>
        <dbReference type="EMBL" id="RMI39200.1"/>
    </source>
</evidence>
<protein>
    <submittedName>
        <fullName evidence="9">DNA-binding response regulator</fullName>
    </submittedName>
</protein>
<proteinExistence type="predicted"/>
<dbReference type="SUPFAM" id="SSF46894">
    <property type="entry name" value="C-terminal effector domain of the bipartite response regulators"/>
    <property type="match status" value="1"/>
</dbReference>
<feature type="compositionally biased region" description="Basic residues" evidence="6">
    <location>
        <begin position="333"/>
        <end position="349"/>
    </location>
</feature>
<dbReference type="InterPro" id="IPR016032">
    <property type="entry name" value="Sig_transdc_resp-reg_C-effctor"/>
</dbReference>
<feature type="compositionally biased region" description="Basic residues" evidence="6">
    <location>
        <begin position="357"/>
        <end position="366"/>
    </location>
</feature>
<dbReference type="InterPro" id="IPR001789">
    <property type="entry name" value="Sig_transdc_resp-reg_receiver"/>
</dbReference>
<feature type="compositionally biased region" description="Basic and acidic residues" evidence="6">
    <location>
        <begin position="219"/>
        <end position="228"/>
    </location>
</feature>
<dbReference type="GO" id="GO:0003677">
    <property type="term" value="F:DNA binding"/>
    <property type="evidence" value="ECO:0007669"/>
    <property type="project" value="UniProtKB-KW"/>
</dbReference>
<dbReference type="CDD" id="cd06170">
    <property type="entry name" value="LuxR_C_like"/>
    <property type="match status" value="1"/>
</dbReference>
<dbReference type="PROSITE" id="PS50043">
    <property type="entry name" value="HTH_LUXR_2"/>
    <property type="match status" value="1"/>
</dbReference>
<dbReference type="Pfam" id="PF00072">
    <property type="entry name" value="Response_reg"/>
    <property type="match status" value="1"/>
</dbReference>
<accession>A0A3M2LQP5</accession>
<keyword evidence="2" id="KW-0805">Transcription regulation</keyword>
<dbReference type="GO" id="GO:0006355">
    <property type="term" value="P:regulation of DNA-templated transcription"/>
    <property type="evidence" value="ECO:0007669"/>
    <property type="project" value="InterPro"/>
</dbReference>
<keyword evidence="10" id="KW-1185">Reference proteome</keyword>